<sequence length="85" mass="9755">VENAIFFDALCRVNEFNITYLLVFGLKVFPTDIRGSISLQTTFHIGDLLDVQPQSIFIQWVVPSLHLVLEFSPFFIRQKDVIGVK</sequence>
<evidence type="ECO:0000313" key="2">
    <source>
        <dbReference type="WBParaSite" id="nRc.2.0.1.t18848-RA"/>
    </source>
</evidence>
<proteinExistence type="predicted"/>
<protein>
    <submittedName>
        <fullName evidence="2">Uncharacterized protein</fullName>
    </submittedName>
</protein>
<accession>A0A915IYE0</accession>
<dbReference type="Proteomes" id="UP000887565">
    <property type="component" value="Unplaced"/>
</dbReference>
<reference evidence="2" key="1">
    <citation type="submission" date="2022-11" db="UniProtKB">
        <authorList>
            <consortium name="WormBaseParasite"/>
        </authorList>
    </citation>
    <scope>IDENTIFICATION</scope>
</reference>
<dbReference type="AlphaFoldDB" id="A0A915IYE0"/>
<keyword evidence="1" id="KW-1185">Reference proteome</keyword>
<organism evidence="1 2">
    <name type="scientific">Romanomermis culicivorax</name>
    <name type="common">Nematode worm</name>
    <dbReference type="NCBI Taxonomy" id="13658"/>
    <lineage>
        <taxon>Eukaryota</taxon>
        <taxon>Metazoa</taxon>
        <taxon>Ecdysozoa</taxon>
        <taxon>Nematoda</taxon>
        <taxon>Enoplea</taxon>
        <taxon>Dorylaimia</taxon>
        <taxon>Mermithida</taxon>
        <taxon>Mermithoidea</taxon>
        <taxon>Mermithidae</taxon>
        <taxon>Romanomermis</taxon>
    </lineage>
</organism>
<dbReference type="WBParaSite" id="nRc.2.0.1.t18848-RA">
    <property type="protein sequence ID" value="nRc.2.0.1.t18848-RA"/>
    <property type="gene ID" value="nRc.2.0.1.g18848"/>
</dbReference>
<evidence type="ECO:0000313" key="1">
    <source>
        <dbReference type="Proteomes" id="UP000887565"/>
    </source>
</evidence>
<name>A0A915IYE0_ROMCU</name>